<dbReference type="AlphaFoldDB" id="A0AAE0HXR5"/>
<gene>
    <name evidence="3" type="ORF">B0H66DRAFT_563859</name>
</gene>
<proteinExistence type="predicted"/>
<name>A0AAE0HXR5_9PEZI</name>
<evidence type="ECO:0000259" key="2">
    <source>
        <dbReference type="Pfam" id="PF24476"/>
    </source>
</evidence>
<comment type="caution">
    <text evidence="3">The sequence shown here is derived from an EMBL/GenBank/DDBJ whole genome shotgun (WGS) entry which is preliminary data.</text>
</comment>
<feature type="region of interest" description="Disordered" evidence="1">
    <location>
        <begin position="278"/>
        <end position="318"/>
    </location>
</feature>
<dbReference type="PANTHER" id="PTHR35186:SF4">
    <property type="entry name" value="PRION-INHIBITION AND PROPAGATION HELO DOMAIN-CONTAINING PROTEIN"/>
    <property type="match status" value="1"/>
</dbReference>
<keyword evidence="4" id="KW-1185">Reference proteome</keyword>
<evidence type="ECO:0000256" key="1">
    <source>
        <dbReference type="SAM" id="MobiDB-lite"/>
    </source>
</evidence>
<evidence type="ECO:0000313" key="3">
    <source>
        <dbReference type="EMBL" id="KAK3314878.1"/>
    </source>
</evidence>
<accession>A0AAE0HXR5</accession>
<dbReference type="EMBL" id="JAUEDM010000006">
    <property type="protein sequence ID" value="KAK3314878.1"/>
    <property type="molecule type" value="Genomic_DNA"/>
</dbReference>
<dbReference type="Proteomes" id="UP001283341">
    <property type="component" value="Unassembled WGS sequence"/>
</dbReference>
<dbReference type="Pfam" id="PF24476">
    <property type="entry name" value="DUF7580"/>
    <property type="match status" value="1"/>
</dbReference>
<sequence length="596" mass="66185">MSGFEVAGVVLGSLPILVGALELYMKGAGTMQKWRFYKRELKSLIRTIETEEVKLKNVYEKLLWGIAPAVQIEKMIDDPFGNLWKEKEIYGRVRLRLSNSFHIFEKRVLDMRDAVDEIKEKLGIQTEGTTQWTENASVRRELKRASFILQRANYQELLTRIRDGVSDLEGLITSGLDMEPSRRRLSQVRLCKLIRTVSGSIYHALRSAVACTCPNLHEVGLRLMPRSATAISKDEDEDIIKSLSFQIAFSYESTTLESECNSSGRLKRWGELLVRPAVHGEPPSAPVTPPSPPPPRQQRSVRFSVPTNTNGPPSGSVLNHQATTATLIMGTCWIPMTERIGDIQDICQLMRKSSKQRTGECCGHITDASSHERRKYGVYPHSSLADGGDWSVVSLRQVLTNSPGTAGPSLLYGDKLRLAWTIASSVLQLHGTPWISTTPTLGDIYLVQRNGQPYYQDAFVLKHLPEAPPPPTQIPATTTTPTAKNITPLALGVLLVELILGQTMASFRPSPQGPDINLPTAANSRSDLLADYDTAMKYLDRVNMIGGANYENAVRRCIRGGYYYQPNSDVDDEVLQTDVFVGVVSLLEEDLKNSTA</sequence>
<dbReference type="PANTHER" id="PTHR35186">
    <property type="entry name" value="ANK_REP_REGION DOMAIN-CONTAINING PROTEIN"/>
    <property type="match status" value="1"/>
</dbReference>
<reference evidence="3" key="2">
    <citation type="submission" date="2023-06" db="EMBL/GenBank/DDBJ databases">
        <authorList>
            <consortium name="Lawrence Berkeley National Laboratory"/>
            <person name="Haridas S."/>
            <person name="Hensen N."/>
            <person name="Bonometti L."/>
            <person name="Westerberg I."/>
            <person name="Brannstrom I.O."/>
            <person name="Guillou S."/>
            <person name="Cros-Aarteil S."/>
            <person name="Calhoun S."/>
            <person name="Kuo A."/>
            <person name="Mondo S."/>
            <person name="Pangilinan J."/>
            <person name="Riley R."/>
            <person name="Labutti K."/>
            <person name="Andreopoulos B."/>
            <person name="Lipzen A."/>
            <person name="Chen C."/>
            <person name="Yanf M."/>
            <person name="Daum C."/>
            <person name="Ng V."/>
            <person name="Clum A."/>
            <person name="Steindorff A."/>
            <person name="Ohm R."/>
            <person name="Martin F."/>
            <person name="Silar P."/>
            <person name="Natvig D."/>
            <person name="Lalanne C."/>
            <person name="Gautier V."/>
            <person name="Ament-Velasquez S.L."/>
            <person name="Kruys A."/>
            <person name="Hutchinson M.I."/>
            <person name="Powell A.J."/>
            <person name="Barry K."/>
            <person name="Miller A.N."/>
            <person name="Grigoriev I.V."/>
            <person name="Debuchy R."/>
            <person name="Gladieux P."/>
            <person name="Thoren M.H."/>
            <person name="Johannesson H."/>
        </authorList>
    </citation>
    <scope>NUCLEOTIDE SEQUENCE</scope>
    <source>
        <strain evidence="3">CBS 118394</strain>
    </source>
</reference>
<protein>
    <recommendedName>
        <fullName evidence="2">DUF7580 domain-containing protein</fullName>
    </recommendedName>
</protein>
<organism evidence="3 4">
    <name type="scientific">Apodospora peruviana</name>
    <dbReference type="NCBI Taxonomy" id="516989"/>
    <lineage>
        <taxon>Eukaryota</taxon>
        <taxon>Fungi</taxon>
        <taxon>Dikarya</taxon>
        <taxon>Ascomycota</taxon>
        <taxon>Pezizomycotina</taxon>
        <taxon>Sordariomycetes</taxon>
        <taxon>Sordariomycetidae</taxon>
        <taxon>Sordariales</taxon>
        <taxon>Lasiosphaeriaceae</taxon>
        <taxon>Apodospora</taxon>
    </lineage>
</organism>
<feature type="domain" description="DUF7580" evidence="2">
    <location>
        <begin position="194"/>
        <end position="593"/>
    </location>
</feature>
<dbReference type="InterPro" id="IPR056002">
    <property type="entry name" value="DUF7580"/>
</dbReference>
<feature type="compositionally biased region" description="Polar residues" evidence="1">
    <location>
        <begin position="297"/>
        <end position="318"/>
    </location>
</feature>
<reference evidence="3" key="1">
    <citation type="journal article" date="2023" name="Mol. Phylogenet. Evol.">
        <title>Genome-scale phylogeny and comparative genomics of the fungal order Sordariales.</title>
        <authorList>
            <person name="Hensen N."/>
            <person name="Bonometti L."/>
            <person name="Westerberg I."/>
            <person name="Brannstrom I.O."/>
            <person name="Guillou S."/>
            <person name="Cros-Aarteil S."/>
            <person name="Calhoun S."/>
            <person name="Haridas S."/>
            <person name="Kuo A."/>
            <person name="Mondo S."/>
            <person name="Pangilinan J."/>
            <person name="Riley R."/>
            <person name="LaButti K."/>
            <person name="Andreopoulos B."/>
            <person name="Lipzen A."/>
            <person name="Chen C."/>
            <person name="Yan M."/>
            <person name="Daum C."/>
            <person name="Ng V."/>
            <person name="Clum A."/>
            <person name="Steindorff A."/>
            <person name="Ohm R.A."/>
            <person name="Martin F."/>
            <person name="Silar P."/>
            <person name="Natvig D.O."/>
            <person name="Lalanne C."/>
            <person name="Gautier V."/>
            <person name="Ament-Velasquez S.L."/>
            <person name="Kruys A."/>
            <person name="Hutchinson M.I."/>
            <person name="Powell A.J."/>
            <person name="Barry K."/>
            <person name="Miller A.N."/>
            <person name="Grigoriev I.V."/>
            <person name="Debuchy R."/>
            <person name="Gladieux P."/>
            <person name="Hiltunen Thoren M."/>
            <person name="Johannesson H."/>
        </authorList>
    </citation>
    <scope>NUCLEOTIDE SEQUENCE</scope>
    <source>
        <strain evidence="3">CBS 118394</strain>
    </source>
</reference>
<evidence type="ECO:0000313" key="4">
    <source>
        <dbReference type="Proteomes" id="UP001283341"/>
    </source>
</evidence>
<feature type="compositionally biased region" description="Pro residues" evidence="1">
    <location>
        <begin position="283"/>
        <end position="296"/>
    </location>
</feature>